<feature type="domain" description="tRNA-specific 2-thiouridylase MnmA-like C-terminal" evidence="10">
    <location>
        <begin position="279"/>
        <end position="350"/>
    </location>
</feature>
<dbReference type="RefSeq" id="WP_301589358.1">
    <property type="nucleotide sequence ID" value="NZ_JAPFQI010000003.1"/>
</dbReference>
<evidence type="ECO:0000256" key="2">
    <source>
        <dbReference type="ARBA" id="ARBA00022679"/>
    </source>
</evidence>
<keyword evidence="2 9" id="KW-0808">Transferase</keyword>
<dbReference type="EMBL" id="JAPFQI010000003">
    <property type="protein sequence ID" value="MCW8085465.1"/>
    <property type="molecule type" value="Genomic_DNA"/>
</dbReference>
<dbReference type="Gene3D" id="3.40.50.620">
    <property type="entry name" value="HUPs"/>
    <property type="match status" value="1"/>
</dbReference>
<dbReference type="PANTHER" id="PTHR11933">
    <property type="entry name" value="TRNA 5-METHYLAMINOMETHYL-2-THIOURIDYLATE -METHYLTRANSFERASE"/>
    <property type="match status" value="1"/>
</dbReference>
<keyword evidence="3 9" id="KW-0819">tRNA processing</keyword>
<feature type="binding site" evidence="9">
    <location>
        <begin position="6"/>
        <end position="13"/>
    </location>
    <ligand>
        <name>ATP</name>
        <dbReference type="ChEBI" id="CHEBI:30616"/>
    </ligand>
</feature>
<comment type="similarity">
    <text evidence="9">Belongs to the MnmA/TRMU family.</text>
</comment>
<dbReference type="NCBIfam" id="TIGR00420">
    <property type="entry name" value="trmU"/>
    <property type="match status" value="1"/>
</dbReference>
<keyword evidence="13" id="KW-1185">Reference proteome</keyword>
<dbReference type="EC" id="2.8.1.13" evidence="9"/>
<keyword evidence="9" id="KW-0963">Cytoplasm</keyword>
<dbReference type="InterPro" id="IPR023382">
    <property type="entry name" value="MnmA-like_central_sf"/>
</dbReference>
<feature type="site" description="Interaction with tRNA" evidence="9">
    <location>
        <position position="334"/>
    </location>
</feature>
<feature type="binding site" evidence="9">
    <location>
        <position position="32"/>
    </location>
    <ligand>
        <name>ATP</name>
        <dbReference type="ChEBI" id="CHEBI:30616"/>
    </ligand>
</feature>
<evidence type="ECO:0000256" key="1">
    <source>
        <dbReference type="ARBA" id="ARBA00022555"/>
    </source>
</evidence>
<feature type="active site" description="Cysteine persulfide intermediate" evidence="9">
    <location>
        <position position="198"/>
    </location>
</feature>
<dbReference type="Pfam" id="PF03054">
    <property type="entry name" value="tRNA_Me_trans"/>
    <property type="match status" value="1"/>
</dbReference>
<evidence type="ECO:0000313" key="13">
    <source>
        <dbReference type="Proteomes" id="UP001526430"/>
    </source>
</evidence>
<evidence type="ECO:0000256" key="9">
    <source>
        <dbReference type="HAMAP-Rule" id="MF_00144"/>
    </source>
</evidence>
<feature type="region of interest" description="Interaction with tRNA" evidence="9">
    <location>
        <begin position="147"/>
        <end position="149"/>
    </location>
</feature>
<sequence length="362" mass="38727">MRVLVAMSGGVDSSVVAALLTEQGHEVIGATLQLYDHGAAIQKKGACCAGQDIRDARDVADGLGIPHYVLDRETRFRQAVIEDFADSYARGETPIPCIRCNQTVKFQDLTALAEDLGCEALATGHYAQRLDGPDGSPELHRAADPVRDQSYFLAHTTRDQLSRVLFPLGGLTSKAEVRAHAARLGVPVAEKPDSQDICFVPEGRYDALVGKLRPEALEPGEIVDESGAVLGTHRGIARYTVGQGRGLGVSAAERLFVTALDPARRRVVVGHRADLPVEEVALGEVNWLIAPPEGAFRCEAKLRGREQPQPATATWDGTTLHLRPDSPAVAAPGQAAVLYDGSRVLAGGFIRRRAVDRAGRAA</sequence>
<dbReference type="Gene3D" id="2.40.30.10">
    <property type="entry name" value="Translation factors"/>
    <property type="match status" value="1"/>
</dbReference>
<dbReference type="Proteomes" id="UP001526430">
    <property type="component" value="Unassembled WGS sequence"/>
</dbReference>
<dbReference type="InterPro" id="IPR014729">
    <property type="entry name" value="Rossmann-like_a/b/a_fold"/>
</dbReference>
<dbReference type="Pfam" id="PF20259">
    <property type="entry name" value="tRNA_Me_trans_M"/>
    <property type="match status" value="1"/>
</dbReference>
<proteinExistence type="inferred from homology"/>
<dbReference type="GO" id="GO:0103016">
    <property type="term" value="F:tRNA-uridine 2-sulfurtransferase activity"/>
    <property type="evidence" value="ECO:0007669"/>
    <property type="project" value="UniProtKB-EC"/>
</dbReference>
<feature type="active site" description="Nucleophile" evidence="9">
    <location>
        <position position="100"/>
    </location>
</feature>
<keyword evidence="4 9" id="KW-0547">Nucleotide-binding</keyword>
<reference evidence="12 13" key="1">
    <citation type="submission" date="2022-10" db="EMBL/GenBank/DDBJ databases">
        <title>Roseococcus glaciei nov., sp. nov., isolated from glacier.</title>
        <authorList>
            <person name="Liu Q."/>
            <person name="Xin Y.-H."/>
        </authorList>
    </citation>
    <scope>NUCLEOTIDE SEQUENCE [LARGE SCALE GENOMIC DNA]</scope>
    <source>
        <strain evidence="12 13">MDT2-1-1</strain>
    </source>
</reference>
<dbReference type="SUPFAM" id="SSF52402">
    <property type="entry name" value="Adenine nucleotide alpha hydrolases-like"/>
    <property type="match status" value="1"/>
</dbReference>
<evidence type="ECO:0000256" key="3">
    <source>
        <dbReference type="ARBA" id="ARBA00022694"/>
    </source>
</evidence>
<evidence type="ECO:0000259" key="11">
    <source>
        <dbReference type="Pfam" id="PF20259"/>
    </source>
</evidence>
<comment type="catalytic activity">
    <reaction evidence="8 9">
        <text>S-sulfanyl-L-cysteinyl-[protein] + uridine(34) in tRNA + AH2 + ATP = 2-thiouridine(34) in tRNA + L-cysteinyl-[protein] + A + AMP + diphosphate + H(+)</text>
        <dbReference type="Rhea" id="RHEA:47032"/>
        <dbReference type="Rhea" id="RHEA-COMP:10131"/>
        <dbReference type="Rhea" id="RHEA-COMP:11726"/>
        <dbReference type="Rhea" id="RHEA-COMP:11727"/>
        <dbReference type="Rhea" id="RHEA-COMP:11728"/>
        <dbReference type="ChEBI" id="CHEBI:13193"/>
        <dbReference type="ChEBI" id="CHEBI:15378"/>
        <dbReference type="ChEBI" id="CHEBI:17499"/>
        <dbReference type="ChEBI" id="CHEBI:29950"/>
        <dbReference type="ChEBI" id="CHEBI:30616"/>
        <dbReference type="ChEBI" id="CHEBI:33019"/>
        <dbReference type="ChEBI" id="CHEBI:61963"/>
        <dbReference type="ChEBI" id="CHEBI:65315"/>
        <dbReference type="ChEBI" id="CHEBI:87170"/>
        <dbReference type="ChEBI" id="CHEBI:456215"/>
        <dbReference type="EC" id="2.8.1.13"/>
    </reaction>
</comment>
<keyword evidence="5 9" id="KW-0067">ATP-binding</keyword>
<dbReference type="InterPro" id="IPR046884">
    <property type="entry name" value="MnmA-like_central"/>
</dbReference>
<evidence type="ECO:0000256" key="6">
    <source>
        <dbReference type="ARBA" id="ARBA00022884"/>
    </source>
</evidence>
<dbReference type="HAMAP" id="MF_00144">
    <property type="entry name" value="tRNA_thiouridyl_MnmA"/>
    <property type="match status" value="1"/>
</dbReference>
<evidence type="ECO:0000256" key="5">
    <source>
        <dbReference type="ARBA" id="ARBA00022840"/>
    </source>
</evidence>
<dbReference type="Gene3D" id="2.30.30.280">
    <property type="entry name" value="Adenine nucleotide alpha hydrolases-like domains"/>
    <property type="match status" value="1"/>
</dbReference>
<organism evidence="12 13">
    <name type="scientific">Sabulicella glaciei</name>
    <dbReference type="NCBI Taxonomy" id="2984948"/>
    <lineage>
        <taxon>Bacteria</taxon>
        <taxon>Pseudomonadati</taxon>
        <taxon>Pseudomonadota</taxon>
        <taxon>Alphaproteobacteria</taxon>
        <taxon>Acetobacterales</taxon>
        <taxon>Acetobacteraceae</taxon>
        <taxon>Sabulicella</taxon>
    </lineage>
</organism>
<feature type="site" description="Interaction with tRNA" evidence="9">
    <location>
        <position position="125"/>
    </location>
</feature>
<dbReference type="NCBIfam" id="NF001138">
    <property type="entry name" value="PRK00143.1"/>
    <property type="match status" value="1"/>
</dbReference>
<evidence type="ECO:0000256" key="8">
    <source>
        <dbReference type="ARBA" id="ARBA00051542"/>
    </source>
</evidence>
<evidence type="ECO:0000256" key="7">
    <source>
        <dbReference type="ARBA" id="ARBA00023157"/>
    </source>
</evidence>
<name>A0ABT3NTI4_9PROT</name>
<accession>A0ABT3NTI4</accession>
<dbReference type="PANTHER" id="PTHR11933:SF5">
    <property type="entry name" value="MITOCHONDRIAL TRNA-SPECIFIC 2-THIOURIDYLASE 1"/>
    <property type="match status" value="1"/>
</dbReference>
<evidence type="ECO:0000256" key="4">
    <source>
        <dbReference type="ARBA" id="ARBA00022741"/>
    </source>
</evidence>
<comment type="function">
    <text evidence="9">Catalyzes the 2-thiolation of uridine at the wobble position (U34) of tRNA, leading to the formation of s(2)U34.</text>
</comment>
<dbReference type="InterPro" id="IPR004506">
    <property type="entry name" value="MnmA-like"/>
</dbReference>
<protein>
    <recommendedName>
        <fullName evidence="9">tRNA-specific 2-thiouridylase MnmA</fullName>
        <ecNumber evidence="9">2.8.1.13</ecNumber>
    </recommendedName>
</protein>
<evidence type="ECO:0000259" key="10">
    <source>
        <dbReference type="Pfam" id="PF20258"/>
    </source>
</evidence>
<evidence type="ECO:0000313" key="12">
    <source>
        <dbReference type="EMBL" id="MCW8085465.1"/>
    </source>
</evidence>
<feature type="binding site" evidence="9">
    <location>
        <position position="124"/>
    </location>
    <ligand>
        <name>ATP</name>
        <dbReference type="ChEBI" id="CHEBI:30616"/>
    </ligand>
</feature>
<comment type="caution">
    <text evidence="12">The sequence shown here is derived from an EMBL/GenBank/DDBJ whole genome shotgun (WGS) entry which is preliminary data.</text>
</comment>
<dbReference type="InterPro" id="IPR046885">
    <property type="entry name" value="MnmA-like_C"/>
</dbReference>
<gene>
    <name evidence="9 12" type="primary">mnmA</name>
    <name evidence="12" type="ORF">OF850_07495</name>
</gene>
<comment type="caution">
    <text evidence="9">Lacks conserved residue(s) required for the propagation of feature annotation.</text>
</comment>
<dbReference type="Pfam" id="PF20258">
    <property type="entry name" value="tRNA_Me_trans_C"/>
    <property type="match status" value="1"/>
</dbReference>
<feature type="domain" description="tRNA-specific 2-thiouridylase MnmA-like central" evidence="11">
    <location>
        <begin position="218"/>
        <end position="271"/>
    </location>
</feature>
<dbReference type="CDD" id="cd01998">
    <property type="entry name" value="MnmA_TRMU-like"/>
    <property type="match status" value="1"/>
</dbReference>
<keyword evidence="6 9" id="KW-0694">RNA-binding</keyword>
<keyword evidence="7" id="KW-1015">Disulfide bond</keyword>
<comment type="subcellular location">
    <subcellularLocation>
        <location evidence="9">Cytoplasm</location>
    </subcellularLocation>
</comment>
<keyword evidence="1 9" id="KW-0820">tRNA-binding</keyword>